<evidence type="ECO:0000256" key="1">
    <source>
        <dbReference type="SAM" id="MobiDB-lite"/>
    </source>
</evidence>
<feature type="transmembrane region" description="Helical" evidence="2">
    <location>
        <begin position="346"/>
        <end position="370"/>
    </location>
</feature>
<keyword evidence="2" id="KW-0812">Transmembrane</keyword>
<dbReference type="PANTHER" id="PTHR35310:SF1">
    <property type="entry name" value="CELL WALL INTEGRITY_STRESS RESPONSE COMPONENT-LIKE PROTEIN"/>
    <property type="match status" value="1"/>
</dbReference>
<dbReference type="EMBL" id="CAKOAT010418487">
    <property type="protein sequence ID" value="CAH8369413.1"/>
    <property type="molecule type" value="Genomic_DNA"/>
</dbReference>
<dbReference type="PANTHER" id="PTHR35310">
    <property type="entry name" value="CELL WALL INTEGRITY/STRESS RESPONSE COMPONENT-LIKE PROTEIN"/>
    <property type="match status" value="1"/>
</dbReference>
<dbReference type="Proteomes" id="UP001642260">
    <property type="component" value="Unassembled WGS sequence"/>
</dbReference>
<evidence type="ECO:0000313" key="4">
    <source>
        <dbReference type="Proteomes" id="UP001642260"/>
    </source>
</evidence>
<gene>
    <name evidence="3" type="ORF">ERUC_LOCUS31159</name>
</gene>
<keyword evidence="2" id="KW-0472">Membrane</keyword>
<reference evidence="3 4" key="1">
    <citation type="submission" date="2022-03" db="EMBL/GenBank/DDBJ databases">
        <authorList>
            <person name="Macdonald S."/>
            <person name="Ahmed S."/>
            <person name="Newling K."/>
        </authorList>
    </citation>
    <scope>NUCLEOTIDE SEQUENCE [LARGE SCALE GENOMIC DNA]</scope>
</reference>
<feature type="compositionally biased region" description="Low complexity" evidence="1">
    <location>
        <begin position="218"/>
        <end position="252"/>
    </location>
</feature>
<feature type="compositionally biased region" description="Polar residues" evidence="1">
    <location>
        <begin position="166"/>
        <end position="188"/>
    </location>
</feature>
<evidence type="ECO:0000313" key="3">
    <source>
        <dbReference type="EMBL" id="CAH8369413.1"/>
    </source>
</evidence>
<comment type="caution">
    <text evidence="3">The sequence shown here is derived from an EMBL/GenBank/DDBJ whole genome shotgun (WGS) entry which is preliminary data.</text>
</comment>
<feature type="region of interest" description="Disordered" evidence="1">
    <location>
        <begin position="141"/>
        <end position="285"/>
    </location>
</feature>
<name>A0ABC8L1K6_ERUVS</name>
<keyword evidence="4" id="KW-1185">Reference proteome</keyword>
<feature type="transmembrane region" description="Helical" evidence="2">
    <location>
        <begin position="382"/>
        <end position="403"/>
    </location>
</feature>
<feature type="compositionally biased region" description="Low complexity" evidence="1">
    <location>
        <begin position="189"/>
        <end position="211"/>
    </location>
</feature>
<accession>A0ABC8L1K6</accession>
<protein>
    <submittedName>
        <fullName evidence="3">Uncharacterized protein</fullName>
    </submittedName>
</protein>
<feature type="transmembrane region" description="Helical" evidence="2">
    <location>
        <begin position="92"/>
        <end position="113"/>
    </location>
</feature>
<sequence>MYIEIIKTTELVNSLVSSIFSLSFTLIHKPSYIYIHTYRHTHSVTSAFLSTFSLYIDKPAISLRKICLKSEAIPRFQREIMATLKYLCFRKLLLLLYFILFLFSCSSFFGTLASSETVVDDDQQQTQSLDPHVRVRKLLVKDLQPGGDDDETNPPPPKKKKLTGSVPPSSKKNQTKLIKPISSSTKNQTKLAKTTSSKLNSTKSSSNTTKNGSDIKKLSSGNKSSNSTSSIKKSSDLSKSTSPKNKTTTKPPSSKPSPPPLDKKKPPSSSKPITKPKPTEKEIKPIWLDNEEDDDFVNEFRDLPTRFQRTLIPDLEKISTTSKSYINKANKEITKKYFKPYFGNKYAPTIASVVSFIFILVPLLLVSLVFNRFKAYFSLQKLLIFIQIYLSIYFSILCLSSIITGIEPLKFLYATSSSTYVCLQILQTLGYVFYLLVLLMYLVLVFSTDCGLALKVLGLAQTFVGFAVGLHYYVTVFHRVVLRQPPKTNWKVHGVYATCFLLICVLSSAERRKKEYLEEGGDEGKKN</sequence>
<feature type="transmembrane region" description="Helical" evidence="2">
    <location>
        <begin position="493"/>
        <end position="509"/>
    </location>
</feature>
<feature type="transmembrane region" description="Helical" evidence="2">
    <location>
        <begin position="452"/>
        <end position="473"/>
    </location>
</feature>
<organism evidence="3 4">
    <name type="scientific">Eruca vesicaria subsp. sativa</name>
    <name type="common">Garden rocket</name>
    <name type="synonym">Eruca sativa</name>
    <dbReference type="NCBI Taxonomy" id="29727"/>
    <lineage>
        <taxon>Eukaryota</taxon>
        <taxon>Viridiplantae</taxon>
        <taxon>Streptophyta</taxon>
        <taxon>Embryophyta</taxon>
        <taxon>Tracheophyta</taxon>
        <taxon>Spermatophyta</taxon>
        <taxon>Magnoliopsida</taxon>
        <taxon>eudicotyledons</taxon>
        <taxon>Gunneridae</taxon>
        <taxon>Pentapetalae</taxon>
        <taxon>rosids</taxon>
        <taxon>malvids</taxon>
        <taxon>Brassicales</taxon>
        <taxon>Brassicaceae</taxon>
        <taxon>Brassiceae</taxon>
        <taxon>Eruca</taxon>
    </lineage>
</organism>
<feature type="transmembrane region" description="Helical" evidence="2">
    <location>
        <begin position="423"/>
        <end position="445"/>
    </location>
</feature>
<keyword evidence="2" id="KW-1133">Transmembrane helix</keyword>
<evidence type="ECO:0000256" key="2">
    <source>
        <dbReference type="SAM" id="Phobius"/>
    </source>
</evidence>
<proteinExistence type="predicted"/>
<dbReference type="AlphaFoldDB" id="A0ABC8L1K6"/>